<feature type="compositionally biased region" description="Low complexity" evidence="1">
    <location>
        <begin position="87"/>
        <end position="104"/>
    </location>
</feature>
<dbReference type="Proteomes" id="UP001235939">
    <property type="component" value="Chromosome 17"/>
</dbReference>
<evidence type="ECO:0000256" key="1">
    <source>
        <dbReference type="SAM" id="MobiDB-lite"/>
    </source>
</evidence>
<name>A0ABY6LFQ7_9ARAC</name>
<feature type="region of interest" description="Disordered" evidence="1">
    <location>
        <begin position="32"/>
        <end position="104"/>
    </location>
</feature>
<feature type="compositionally biased region" description="Polar residues" evidence="1">
    <location>
        <begin position="74"/>
        <end position="86"/>
    </location>
</feature>
<proteinExistence type="predicted"/>
<keyword evidence="3" id="KW-1185">Reference proteome</keyword>
<feature type="compositionally biased region" description="Basic and acidic residues" evidence="1">
    <location>
        <begin position="40"/>
        <end position="50"/>
    </location>
</feature>
<sequence>MIIMVSIWRLLLLENNKKRSLCDRHKGERGSTVLGTIRKTRQEREREKKFPRGRSQRKQSPVNSWVASRGSIHTVMSSGEARTSCLSTGSMMTEMSGTSGSTVW</sequence>
<evidence type="ECO:0000313" key="3">
    <source>
        <dbReference type="Proteomes" id="UP001235939"/>
    </source>
</evidence>
<dbReference type="EMBL" id="CP092879">
    <property type="protein sequence ID" value="UYV79519.1"/>
    <property type="molecule type" value="Genomic_DNA"/>
</dbReference>
<reference evidence="2 3" key="1">
    <citation type="submission" date="2022-01" db="EMBL/GenBank/DDBJ databases">
        <title>A chromosomal length assembly of Cordylochernes scorpioides.</title>
        <authorList>
            <person name="Zeh D."/>
            <person name="Zeh J."/>
        </authorList>
    </citation>
    <scope>NUCLEOTIDE SEQUENCE [LARGE SCALE GENOMIC DNA]</scope>
    <source>
        <strain evidence="2">IN4F17</strain>
        <tissue evidence="2">Whole Body</tissue>
    </source>
</reference>
<organism evidence="2 3">
    <name type="scientific">Cordylochernes scorpioides</name>
    <dbReference type="NCBI Taxonomy" id="51811"/>
    <lineage>
        <taxon>Eukaryota</taxon>
        <taxon>Metazoa</taxon>
        <taxon>Ecdysozoa</taxon>
        <taxon>Arthropoda</taxon>
        <taxon>Chelicerata</taxon>
        <taxon>Arachnida</taxon>
        <taxon>Pseudoscorpiones</taxon>
        <taxon>Cheliferoidea</taxon>
        <taxon>Chernetidae</taxon>
        <taxon>Cordylochernes</taxon>
    </lineage>
</organism>
<accession>A0ABY6LFQ7</accession>
<gene>
    <name evidence="2" type="ORF">LAZ67_17002962</name>
</gene>
<protein>
    <submittedName>
        <fullName evidence="2">Uncharacterized protein</fullName>
    </submittedName>
</protein>
<evidence type="ECO:0000313" key="2">
    <source>
        <dbReference type="EMBL" id="UYV79519.1"/>
    </source>
</evidence>